<dbReference type="Proteomes" id="UP000031488">
    <property type="component" value="Unassembled WGS sequence"/>
</dbReference>
<feature type="domain" description="Thioredoxin" evidence="4">
    <location>
        <begin position="3"/>
        <end position="155"/>
    </location>
</feature>
<dbReference type="SUPFAM" id="SSF52833">
    <property type="entry name" value="Thioredoxin-like"/>
    <property type="match status" value="1"/>
</dbReference>
<dbReference type="GO" id="GO:0004601">
    <property type="term" value="F:peroxidase activity"/>
    <property type="evidence" value="ECO:0007669"/>
    <property type="project" value="UniProtKB-KW"/>
</dbReference>
<gene>
    <name evidence="5" type="ORF">AE0388_2538</name>
</gene>
<protein>
    <submittedName>
        <fullName evidence="5">Alkyl hydroperoxide reductase/ Thiol specific antioxidant/ Mal allergen</fullName>
    </submittedName>
</protein>
<organism evidence="5 6">
    <name type="scientific">Brevibacterium linens</name>
    <dbReference type="NCBI Taxonomy" id="1703"/>
    <lineage>
        <taxon>Bacteria</taxon>
        <taxon>Bacillati</taxon>
        <taxon>Actinomycetota</taxon>
        <taxon>Actinomycetes</taxon>
        <taxon>Micrococcales</taxon>
        <taxon>Brevibacteriaceae</taxon>
        <taxon>Brevibacterium</taxon>
    </lineage>
</organism>
<keyword evidence="2" id="KW-0049">Antioxidant</keyword>
<accession>A0A0B9ARI4</accession>
<proteinExistence type="predicted"/>
<comment type="caution">
    <text evidence="5">The sequence shown here is derived from an EMBL/GenBank/DDBJ whole genome shotgun (WGS) entry which is preliminary data.</text>
</comment>
<dbReference type="PANTHER" id="PTHR43110">
    <property type="entry name" value="THIOL PEROXIDASE"/>
    <property type="match status" value="1"/>
</dbReference>
<dbReference type="RefSeq" id="WP_039210867.1">
    <property type="nucleotide sequence ID" value="NZ_JTJZ01000020.1"/>
</dbReference>
<dbReference type="OrthoDB" id="9812811at2"/>
<dbReference type="InterPro" id="IPR036249">
    <property type="entry name" value="Thioredoxin-like_sf"/>
</dbReference>
<keyword evidence="3" id="KW-0676">Redox-active center</keyword>
<evidence type="ECO:0000313" key="5">
    <source>
        <dbReference type="EMBL" id="KHS51988.1"/>
    </source>
</evidence>
<evidence type="ECO:0000256" key="3">
    <source>
        <dbReference type="ARBA" id="ARBA00023284"/>
    </source>
</evidence>
<name>A0A0B9ARI4_BRELN</name>
<keyword evidence="1" id="KW-0575">Peroxidase</keyword>
<dbReference type="PROSITE" id="PS51352">
    <property type="entry name" value="THIOREDOXIN_2"/>
    <property type="match status" value="1"/>
</dbReference>
<evidence type="ECO:0000256" key="2">
    <source>
        <dbReference type="ARBA" id="ARBA00022862"/>
    </source>
</evidence>
<dbReference type="InterPro" id="IPR000866">
    <property type="entry name" value="AhpC/TSA"/>
</dbReference>
<evidence type="ECO:0000259" key="4">
    <source>
        <dbReference type="PROSITE" id="PS51352"/>
    </source>
</evidence>
<dbReference type="InterPro" id="IPR050455">
    <property type="entry name" value="Tpx_Peroxidase_subfamily"/>
</dbReference>
<evidence type="ECO:0000313" key="6">
    <source>
        <dbReference type="Proteomes" id="UP000031488"/>
    </source>
</evidence>
<evidence type="ECO:0000256" key="1">
    <source>
        <dbReference type="ARBA" id="ARBA00022559"/>
    </source>
</evidence>
<dbReference type="Gene3D" id="3.40.30.10">
    <property type="entry name" value="Glutaredoxin"/>
    <property type="match status" value="1"/>
</dbReference>
<dbReference type="Pfam" id="PF00578">
    <property type="entry name" value="AhpC-TSA"/>
    <property type="match status" value="1"/>
</dbReference>
<dbReference type="InterPro" id="IPR013766">
    <property type="entry name" value="Thioredoxin_domain"/>
</dbReference>
<dbReference type="PANTHER" id="PTHR43110:SF1">
    <property type="entry name" value="THIOL PEROXIDASE"/>
    <property type="match status" value="1"/>
</dbReference>
<dbReference type="PATRIC" id="fig|1703.6.peg.2441"/>
<keyword evidence="6" id="KW-1185">Reference proteome</keyword>
<sequence length="155" mass="16785">MILRPGDRAPDLTLPDHLGSDITLTEAAPRAARVLAFVPFAFSPICGDELAALNEWQERMRQGSHAVEVIVVSTDSKYTLAAWARNANIDITLASDFWPHGEAARAFGVFDENHGVAERGVFVISPAGTIMSGRQVARTETRDFSEDFAAALSSL</sequence>
<keyword evidence="1" id="KW-0560">Oxidoreductase</keyword>
<dbReference type="AlphaFoldDB" id="A0A0B9ARI4"/>
<dbReference type="EMBL" id="JTJZ01000020">
    <property type="protein sequence ID" value="KHS51988.1"/>
    <property type="molecule type" value="Genomic_DNA"/>
</dbReference>
<reference evidence="5 6" key="1">
    <citation type="submission" date="2014-11" db="EMBL/GenBank/DDBJ databases">
        <title>Draft Genome Sequence of Brevibacterium linens AE038-8.</title>
        <authorList>
            <person name="Maizel D."/>
            <person name="Utturkar S.M."/>
            <person name="Brown S.D."/>
            <person name="Ferrero M."/>
            <person name="Rosen B.P."/>
        </authorList>
    </citation>
    <scope>NUCLEOTIDE SEQUENCE [LARGE SCALE GENOMIC DNA]</scope>
    <source>
        <strain evidence="5 6">AE038-8</strain>
    </source>
</reference>